<dbReference type="Pfam" id="PF04993">
    <property type="entry name" value="TfoX_N"/>
    <property type="match status" value="1"/>
</dbReference>
<dbReference type="OrthoDB" id="4772335at2"/>
<protein>
    <submittedName>
        <fullName evidence="3">Competence protein TfoX</fullName>
    </submittedName>
</protein>
<reference evidence="4 6" key="2">
    <citation type="submission" date="2018-06" db="EMBL/GenBank/DDBJ databases">
        <authorList>
            <consortium name="IHU Genomes"/>
        </authorList>
    </citation>
    <scope>NUCLEOTIDE SEQUENCE [LARGE SCALE GENOMIC DNA]</scope>
    <source>
        <strain evidence="4 6">NEC25</strain>
    </source>
</reference>
<dbReference type="EMBL" id="CAKJVE010000004">
    <property type="protein sequence ID" value="CAG9706925.1"/>
    <property type="molecule type" value="Genomic_DNA"/>
</dbReference>
<evidence type="ECO:0000313" key="4">
    <source>
        <dbReference type="EMBL" id="VCT84948.1"/>
    </source>
</evidence>
<dbReference type="Proteomes" id="UP000789738">
    <property type="component" value="Unassembled WGS sequence"/>
</dbReference>
<evidence type="ECO:0000313" key="6">
    <source>
        <dbReference type="Proteomes" id="UP000431451"/>
    </source>
</evidence>
<reference evidence="2" key="3">
    <citation type="submission" date="2021-10" db="EMBL/GenBank/DDBJ databases">
        <authorList>
            <person name="Mesa V."/>
        </authorList>
    </citation>
    <scope>NUCLEOTIDE SEQUENCE</scope>
    <source>
        <strain evidence="2">CC3_PB</strain>
    </source>
</reference>
<evidence type="ECO:0000313" key="2">
    <source>
        <dbReference type="EMBL" id="CAG9706925.1"/>
    </source>
</evidence>
<dbReference type="Proteomes" id="UP000220840">
    <property type="component" value="Unassembled WGS sequence"/>
</dbReference>
<evidence type="ECO:0000313" key="3">
    <source>
        <dbReference type="EMBL" id="PEG31572.1"/>
    </source>
</evidence>
<accession>A0A2A7MIB4</accession>
<dbReference type="Gene3D" id="3.30.1460.30">
    <property type="entry name" value="YgaC/TfoX-N like chaperone"/>
    <property type="match status" value="1"/>
</dbReference>
<dbReference type="SUPFAM" id="SSF159894">
    <property type="entry name" value="YgaC/TfoX-N like"/>
    <property type="match status" value="1"/>
</dbReference>
<gene>
    <name evidence="2" type="ORF">CNEO_42759</name>
    <name evidence="4" type="ORF">CNEONATNEC25_02549</name>
    <name evidence="3" type="ORF">CQ394_07670</name>
</gene>
<sequence>MASSEEFVEYVCGQISDAGNIRYRKMMGEYCIYCNEKVIGLICDNTFYLKITKGAENLLSNCDKGPAYKGAKPSYIIENLEDKEFLTKIVALTCENLPLPKPKKKKEKK</sequence>
<dbReference type="EMBL" id="PDCJ01000001">
    <property type="protein sequence ID" value="PEG31572.1"/>
    <property type="molecule type" value="Genomic_DNA"/>
</dbReference>
<dbReference type="AlphaFoldDB" id="A0A2A7MIB4"/>
<evidence type="ECO:0000313" key="5">
    <source>
        <dbReference type="Proteomes" id="UP000220840"/>
    </source>
</evidence>
<proteinExistence type="predicted"/>
<dbReference type="EMBL" id="UWJD01000002">
    <property type="protein sequence ID" value="VCT84948.1"/>
    <property type="molecule type" value="Genomic_DNA"/>
</dbReference>
<dbReference type="InterPro" id="IPR007076">
    <property type="entry name" value="TfoX_N"/>
</dbReference>
<reference evidence="3 5" key="1">
    <citation type="submission" date="2017-10" db="EMBL/GenBank/DDBJ databases">
        <title>Effective Description of Clostridium neonatale sp. nov. linked to necrotizing enterocolitis in neonates and a clarification of species assignable to the genus Clostridium (Prazmowski 1880) emend. Lawson and Rainey 2016.</title>
        <authorList>
            <person name="Bernard K."/>
            <person name="Burdz T."/>
            <person name="Wiebe D."/>
            <person name="Balcewich B."/>
            <person name="Alfa M."/>
            <person name="Bernier A.-M."/>
        </authorList>
    </citation>
    <scope>NUCLEOTIDE SEQUENCE [LARGE SCALE GENOMIC DNA]</scope>
    <source>
        <strain evidence="3 5">LCDC99A005</strain>
    </source>
</reference>
<dbReference type="STRING" id="137838.GCA_001458595_03005"/>
<evidence type="ECO:0000259" key="1">
    <source>
        <dbReference type="Pfam" id="PF04993"/>
    </source>
</evidence>
<feature type="domain" description="TfoX N-terminal" evidence="1">
    <location>
        <begin position="14"/>
        <end position="64"/>
    </location>
</feature>
<keyword evidence="5" id="KW-1185">Reference proteome</keyword>
<name>A0A2A7MIB4_9CLOT</name>
<organism evidence="3 5">
    <name type="scientific">Clostridium neonatale</name>
    <dbReference type="NCBI Taxonomy" id="137838"/>
    <lineage>
        <taxon>Bacteria</taxon>
        <taxon>Bacillati</taxon>
        <taxon>Bacillota</taxon>
        <taxon>Clostridia</taxon>
        <taxon>Eubacteriales</taxon>
        <taxon>Clostridiaceae</taxon>
        <taxon>Clostridium</taxon>
    </lineage>
</organism>
<dbReference type="RefSeq" id="WP_058295727.1">
    <property type="nucleotide sequence ID" value="NZ_CAKJVE010000004.1"/>
</dbReference>
<dbReference type="Proteomes" id="UP000431451">
    <property type="component" value="Unassembled WGS sequence"/>
</dbReference>